<dbReference type="GO" id="GO:0016020">
    <property type="term" value="C:membrane"/>
    <property type="evidence" value="ECO:0007669"/>
    <property type="project" value="UniProtKB-SubCell"/>
</dbReference>
<dbReference type="PANTHER" id="PTHR43027">
    <property type="entry name" value="DOXORUBICIN RESISTANCE ABC TRANSPORTER PERMEASE PROTEIN DRRC-RELATED"/>
    <property type="match status" value="1"/>
</dbReference>
<keyword evidence="2 5" id="KW-0812">Transmembrane</keyword>
<dbReference type="InterPro" id="IPR013525">
    <property type="entry name" value="ABC2_TM"/>
</dbReference>
<dbReference type="Pfam" id="PF01061">
    <property type="entry name" value="ABC2_membrane"/>
    <property type="match status" value="1"/>
</dbReference>
<feature type="transmembrane region" description="Helical" evidence="5">
    <location>
        <begin position="221"/>
        <end position="242"/>
    </location>
</feature>
<evidence type="ECO:0000256" key="3">
    <source>
        <dbReference type="ARBA" id="ARBA00022989"/>
    </source>
</evidence>
<evidence type="ECO:0000256" key="1">
    <source>
        <dbReference type="ARBA" id="ARBA00004141"/>
    </source>
</evidence>
<keyword evidence="8" id="KW-1185">Reference proteome</keyword>
<dbReference type="PANTHER" id="PTHR43027:SF2">
    <property type="entry name" value="TRANSPORT PERMEASE PROTEIN"/>
    <property type="match status" value="1"/>
</dbReference>
<feature type="transmembrane region" description="Helical" evidence="5">
    <location>
        <begin position="131"/>
        <end position="151"/>
    </location>
</feature>
<gene>
    <name evidence="7" type="ORF">JHE00_18380</name>
</gene>
<proteinExistence type="predicted"/>
<feature type="transmembrane region" description="Helical" evidence="5">
    <location>
        <begin position="95"/>
        <end position="119"/>
    </location>
</feature>
<name>A0A934QU22_9PSEU</name>
<keyword evidence="3 5" id="KW-1133">Transmembrane helix</keyword>
<dbReference type="InterPro" id="IPR052902">
    <property type="entry name" value="ABC-2_transporter"/>
</dbReference>
<accession>A0A934QU22</accession>
<sequence>MMSGALGAIFRAETKLLARNSAVAVSAVLVPAAMGVLFLNADDLLPGAGTSFLVTLMLLTVFGMSGCITAAASLSYRRDELYLKRLRSGNASDTTVLLGVLSPAIGVTLAQSVLMVVLVGTIASMLPTNPLLLLAVIVLGAALSIGLGMAVTGITSSSEQAQTVATPVVFALLGSGFWAGMSLTEGLSTLQLALPGGAVAELLRLAYSETSTFTGQLAEGLPALGVLAAWTVLALSAARRLFRWEPRQ</sequence>
<keyword evidence="4 5" id="KW-0472">Membrane</keyword>
<dbReference type="Proteomes" id="UP000635245">
    <property type="component" value="Unassembled WGS sequence"/>
</dbReference>
<evidence type="ECO:0000256" key="5">
    <source>
        <dbReference type="SAM" id="Phobius"/>
    </source>
</evidence>
<evidence type="ECO:0000313" key="7">
    <source>
        <dbReference type="EMBL" id="MBK1786302.1"/>
    </source>
</evidence>
<organism evidence="7 8">
    <name type="scientific">Prauserella cavernicola</name>
    <dbReference type="NCBI Taxonomy" id="2800127"/>
    <lineage>
        <taxon>Bacteria</taxon>
        <taxon>Bacillati</taxon>
        <taxon>Actinomycetota</taxon>
        <taxon>Actinomycetes</taxon>
        <taxon>Pseudonocardiales</taxon>
        <taxon>Pseudonocardiaceae</taxon>
        <taxon>Prauserella</taxon>
    </lineage>
</organism>
<reference evidence="7" key="1">
    <citation type="submission" date="2020-12" db="EMBL/GenBank/DDBJ databases">
        <title>Prauserella sp. ASG 168, a novel actinomycete isolated from cave rock.</title>
        <authorList>
            <person name="Suriyachadkun C."/>
        </authorList>
    </citation>
    <scope>NUCLEOTIDE SEQUENCE</scope>
    <source>
        <strain evidence="7">ASG 168</strain>
    </source>
</reference>
<feature type="transmembrane region" description="Helical" evidence="5">
    <location>
        <begin position="51"/>
        <end position="74"/>
    </location>
</feature>
<feature type="transmembrane region" description="Helical" evidence="5">
    <location>
        <begin position="21"/>
        <end position="39"/>
    </location>
</feature>
<dbReference type="GO" id="GO:0140359">
    <property type="term" value="F:ABC-type transporter activity"/>
    <property type="evidence" value="ECO:0007669"/>
    <property type="project" value="InterPro"/>
</dbReference>
<feature type="transmembrane region" description="Helical" evidence="5">
    <location>
        <begin position="163"/>
        <end position="181"/>
    </location>
</feature>
<feature type="domain" description="ABC-2 type transporter transmembrane" evidence="6">
    <location>
        <begin position="6"/>
        <end position="173"/>
    </location>
</feature>
<evidence type="ECO:0000256" key="2">
    <source>
        <dbReference type="ARBA" id="ARBA00022692"/>
    </source>
</evidence>
<evidence type="ECO:0000259" key="6">
    <source>
        <dbReference type="Pfam" id="PF01061"/>
    </source>
</evidence>
<protein>
    <submittedName>
        <fullName evidence="7">ABC transporter permease</fullName>
    </submittedName>
</protein>
<comment type="subcellular location">
    <subcellularLocation>
        <location evidence="1">Membrane</location>
        <topology evidence="1">Multi-pass membrane protein</topology>
    </subcellularLocation>
</comment>
<dbReference type="EMBL" id="JAENJH010000004">
    <property type="protein sequence ID" value="MBK1786302.1"/>
    <property type="molecule type" value="Genomic_DNA"/>
</dbReference>
<comment type="caution">
    <text evidence="7">The sequence shown here is derived from an EMBL/GenBank/DDBJ whole genome shotgun (WGS) entry which is preliminary data.</text>
</comment>
<evidence type="ECO:0000313" key="8">
    <source>
        <dbReference type="Proteomes" id="UP000635245"/>
    </source>
</evidence>
<evidence type="ECO:0000256" key="4">
    <source>
        <dbReference type="ARBA" id="ARBA00023136"/>
    </source>
</evidence>
<dbReference type="AlphaFoldDB" id="A0A934QU22"/>
<dbReference type="RefSeq" id="WP_200319624.1">
    <property type="nucleotide sequence ID" value="NZ_JAENJH010000004.1"/>
</dbReference>